<protein>
    <recommendedName>
        <fullName evidence="2">DUF6545 domain-containing protein</fullName>
    </recommendedName>
</protein>
<evidence type="ECO:0000313" key="4">
    <source>
        <dbReference type="Proteomes" id="UP000319103"/>
    </source>
</evidence>
<proteinExistence type="predicted"/>
<dbReference type="InterPro" id="IPR050039">
    <property type="entry name" value="MAB_1171c-like"/>
</dbReference>
<evidence type="ECO:0000259" key="2">
    <source>
        <dbReference type="Pfam" id="PF20182"/>
    </source>
</evidence>
<accession>A0A540VZ40</accession>
<keyword evidence="1" id="KW-0812">Transmembrane</keyword>
<dbReference type="RefSeq" id="WP_141632758.1">
    <property type="nucleotide sequence ID" value="NZ_VIGB01000003.1"/>
</dbReference>
<feature type="transmembrane region" description="Helical" evidence="1">
    <location>
        <begin position="103"/>
        <end position="126"/>
    </location>
</feature>
<dbReference type="NCBIfam" id="NF042915">
    <property type="entry name" value="MAB_1171c_fam"/>
    <property type="match status" value="1"/>
</dbReference>
<dbReference type="InterPro" id="IPR046675">
    <property type="entry name" value="DUF6545"/>
</dbReference>
<comment type="caution">
    <text evidence="3">The sequence shown here is derived from an EMBL/GenBank/DDBJ whole genome shotgun (WGS) entry which is preliminary data.</text>
</comment>
<feature type="transmembrane region" description="Helical" evidence="1">
    <location>
        <begin position="73"/>
        <end position="91"/>
    </location>
</feature>
<feature type="transmembrane region" description="Helical" evidence="1">
    <location>
        <begin position="34"/>
        <end position="53"/>
    </location>
</feature>
<dbReference type="Pfam" id="PF20182">
    <property type="entry name" value="DUF6545"/>
    <property type="match status" value="1"/>
</dbReference>
<feature type="domain" description="DUF6545" evidence="2">
    <location>
        <begin position="260"/>
        <end position="393"/>
    </location>
</feature>
<evidence type="ECO:0000313" key="3">
    <source>
        <dbReference type="EMBL" id="TQF02042.1"/>
    </source>
</evidence>
<sequence length="414" mass="44445">MISAIFGGMPVLLLAASLYWALRRRPGQRPPGTLSMSAFLACFAVAFSAYAPAIRALEDSISLDFSRLVSNSATLSAAAAVSSVLLFLNHPAPEARRRLRVRLRLLALAVSTMAVAFALTPSSLVWSAAEAHGSLDEAPTSLHLYSLAYISYLAYTVFDCLTQTWTRARTAPRASQRLGLRTTAVGCLFALAYTAYKAVNALAAVFGWEAIPGKERCTSLFTPANCALSVTAPAIGVLLITLGLTIPAAVWPVTRHLQRRWELRSLAELEPLWRDLTTAMPELVLDPDTGVSEPDFLLQRRVIEINDAVLTLRPYRSLAIQQAATHAVERNQLAGTTDGDAVIEAAVLSAALQAMVNDDCPEVEQAPQAPGTAARAGDLRAETAWLRSVARAYVASDIVRTAVQHRSIPATANG</sequence>
<dbReference type="OrthoDB" id="3685619at2"/>
<gene>
    <name evidence="3" type="ORF">E6W39_06810</name>
</gene>
<keyword evidence="4" id="KW-1185">Reference proteome</keyword>
<feature type="transmembrane region" description="Helical" evidence="1">
    <location>
        <begin position="178"/>
        <end position="196"/>
    </location>
</feature>
<evidence type="ECO:0000256" key="1">
    <source>
        <dbReference type="SAM" id="Phobius"/>
    </source>
</evidence>
<dbReference type="EMBL" id="VIGB01000003">
    <property type="protein sequence ID" value="TQF02042.1"/>
    <property type="molecule type" value="Genomic_DNA"/>
</dbReference>
<keyword evidence="1" id="KW-0472">Membrane</keyword>
<dbReference type="AlphaFoldDB" id="A0A540VZ40"/>
<dbReference type="Proteomes" id="UP000319103">
    <property type="component" value="Unassembled WGS sequence"/>
</dbReference>
<organism evidence="3 4">
    <name type="scientific">Kitasatospora acidiphila</name>
    <dbReference type="NCBI Taxonomy" id="2567942"/>
    <lineage>
        <taxon>Bacteria</taxon>
        <taxon>Bacillati</taxon>
        <taxon>Actinomycetota</taxon>
        <taxon>Actinomycetes</taxon>
        <taxon>Kitasatosporales</taxon>
        <taxon>Streptomycetaceae</taxon>
        <taxon>Kitasatospora</taxon>
    </lineage>
</organism>
<feature type="transmembrane region" description="Helical" evidence="1">
    <location>
        <begin position="146"/>
        <end position="166"/>
    </location>
</feature>
<keyword evidence="1" id="KW-1133">Transmembrane helix</keyword>
<feature type="transmembrane region" description="Helical" evidence="1">
    <location>
        <begin position="6"/>
        <end position="22"/>
    </location>
</feature>
<name>A0A540VZ40_9ACTN</name>
<feature type="transmembrane region" description="Helical" evidence="1">
    <location>
        <begin position="230"/>
        <end position="254"/>
    </location>
</feature>
<reference evidence="3 4" key="1">
    <citation type="submission" date="2019-06" db="EMBL/GenBank/DDBJ databases">
        <title>Description of Kitasatospora acidophila sp. nov. isolated from pine grove soil, and reclassification of Streptomyces novaecaesareae to Kitasatospora novaeceasareae comb. nov.</title>
        <authorList>
            <person name="Kim M.J."/>
        </authorList>
    </citation>
    <scope>NUCLEOTIDE SEQUENCE [LARGE SCALE GENOMIC DNA]</scope>
    <source>
        <strain evidence="3 4">MMS16-CNU292</strain>
    </source>
</reference>